<name>A0AAW4RT60_XANCI</name>
<sequence>MGWLSFKKPKNDIALENQKQLHALMAYAKEKGDLRLEAYGVSILVMEEMIKARDALERATSILLEERMSDIQHDLVDHVAVRVASDFDDFVENNASHEALEMIESALNQAQRLAEALTGRPMDTAR</sequence>
<gene>
    <name evidence="1" type="ORF">Xseb_15620</name>
</gene>
<protein>
    <submittedName>
        <fullName evidence="1">Uncharacterized protein</fullName>
    </submittedName>
</protein>
<dbReference type="AlphaFoldDB" id="A0AAW4RT60"/>
<proteinExistence type="predicted"/>
<evidence type="ECO:0000313" key="1">
    <source>
        <dbReference type="EMBL" id="MBZ3925411.1"/>
    </source>
</evidence>
<dbReference type="Proteomes" id="UP000825388">
    <property type="component" value="Unassembled WGS sequence"/>
</dbReference>
<comment type="caution">
    <text evidence="1">The sequence shown here is derived from an EMBL/GenBank/DDBJ whole genome shotgun (WGS) entry which is preliminary data.</text>
</comment>
<accession>A0AAW4RT60</accession>
<organism evidence="1 2">
    <name type="scientific">Xanthomonas citri pv. sesbaniae</name>
    <dbReference type="NCBI Taxonomy" id="473425"/>
    <lineage>
        <taxon>Bacteria</taxon>
        <taxon>Pseudomonadati</taxon>
        <taxon>Pseudomonadota</taxon>
        <taxon>Gammaproteobacteria</taxon>
        <taxon>Lysobacterales</taxon>
        <taxon>Lysobacteraceae</taxon>
        <taxon>Xanthomonas</taxon>
    </lineage>
</organism>
<evidence type="ECO:0000313" key="2">
    <source>
        <dbReference type="Proteomes" id="UP000825388"/>
    </source>
</evidence>
<dbReference type="EMBL" id="LOKL01000127">
    <property type="protein sequence ID" value="MBZ3925411.1"/>
    <property type="molecule type" value="Genomic_DNA"/>
</dbReference>
<reference evidence="1" key="1">
    <citation type="submission" date="2015-12" db="EMBL/GenBank/DDBJ databases">
        <authorList>
            <person name="Bansal K."/>
            <person name="Midha S."/>
            <person name="Patil P.B."/>
        </authorList>
    </citation>
    <scope>NUCLEOTIDE SEQUENCE</scope>
    <source>
        <strain evidence="1">LMG867</strain>
    </source>
</reference>